<dbReference type="PANTHER" id="PTHR35038">
    <property type="entry name" value="DISSIMILATORY SULFITE REDUCTASE SIRA"/>
    <property type="match status" value="1"/>
</dbReference>
<dbReference type="Gene3D" id="1.10.1130.10">
    <property type="entry name" value="Flavocytochrome C3, Chain A"/>
    <property type="match status" value="1"/>
</dbReference>
<proteinExistence type="predicted"/>
<evidence type="ECO:0000313" key="3">
    <source>
        <dbReference type="EMBL" id="VAX22453.1"/>
    </source>
</evidence>
<feature type="domain" description="Doubled CXXCH motif" evidence="2">
    <location>
        <begin position="241"/>
        <end position="271"/>
    </location>
</feature>
<name>A0A3B1CCP7_9ZZZZ</name>
<evidence type="ECO:0000259" key="2">
    <source>
        <dbReference type="Pfam" id="PF09699"/>
    </source>
</evidence>
<dbReference type="AlphaFoldDB" id="A0A3B1CCP7"/>
<evidence type="ECO:0000256" key="1">
    <source>
        <dbReference type="ARBA" id="ARBA00022729"/>
    </source>
</evidence>
<dbReference type="InterPro" id="IPR010177">
    <property type="entry name" value="Paired_CXXCH_1"/>
</dbReference>
<dbReference type="SUPFAM" id="SSF48695">
    <property type="entry name" value="Multiheme cytochromes"/>
    <property type="match status" value="1"/>
</dbReference>
<dbReference type="PANTHER" id="PTHR35038:SF6">
    <property type="entry name" value="SURFACE LOCALIZED DECAHEME CYTOCHROME C LIPOPROTEIN"/>
    <property type="match status" value="1"/>
</dbReference>
<dbReference type="InterPro" id="IPR036280">
    <property type="entry name" value="Multihaem_cyt_sf"/>
</dbReference>
<dbReference type="GO" id="GO:0016491">
    <property type="term" value="F:oxidoreductase activity"/>
    <property type="evidence" value="ECO:0007669"/>
    <property type="project" value="TreeGrafter"/>
</dbReference>
<accession>A0A3B1CCP7</accession>
<reference evidence="3" key="1">
    <citation type="submission" date="2018-06" db="EMBL/GenBank/DDBJ databases">
        <authorList>
            <person name="Zhirakovskaya E."/>
        </authorList>
    </citation>
    <scope>NUCLEOTIDE SEQUENCE</scope>
</reference>
<protein>
    <recommendedName>
        <fullName evidence="2">Doubled CXXCH motif domain-containing protein</fullName>
    </recommendedName>
</protein>
<dbReference type="EMBL" id="UOGA01000226">
    <property type="protein sequence ID" value="VAX22453.1"/>
    <property type="molecule type" value="Genomic_DNA"/>
</dbReference>
<dbReference type="InterPro" id="IPR051829">
    <property type="entry name" value="Multiheme_Cytochr_ET"/>
</dbReference>
<keyword evidence="1" id="KW-0732">Signal</keyword>
<organism evidence="3">
    <name type="scientific">hydrothermal vent metagenome</name>
    <dbReference type="NCBI Taxonomy" id="652676"/>
    <lineage>
        <taxon>unclassified sequences</taxon>
        <taxon>metagenomes</taxon>
        <taxon>ecological metagenomes</taxon>
    </lineage>
</organism>
<dbReference type="Pfam" id="PF09699">
    <property type="entry name" value="Paired_CXXCH_1"/>
    <property type="match status" value="2"/>
</dbReference>
<gene>
    <name evidence="3" type="ORF">MNBD_NITROSPINAE04-1127</name>
</gene>
<sequence>MVREKAIKYSFARYLALGFVISLVAISGYTFAIGSGPHETQQDCLTCHLNDPAKVADVSKMLFKVDFTFMCSNCHEGIEALSHPVGMTIKQVIPAEFPKDWKGQMTCVTCHFFHGNTNGKYLRTATRGRDFCLLCHDMAFFKRMKDAGETLREAHLESLAKNKLPVGPIDSVSAACLECHDGSVSIDTFSNTSLSGSLVQHSGASSHPIGLNYAEKAQADRSYNPPAALPKEVILPEGKVGCVSCHQPYTENHGKLSVSRDGSRLCFSCHNI</sequence>
<feature type="domain" description="Doubled CXXCH motif" evidence="2">
    <location>
        <begin position="106"/>
        <end position="137"/>
    </location>
</feature>